<organism evidence="9 10">
    <name type="scientific">Sugiyamaella lignohabitans</name>
    <dbReference type="NCBI Taxonomy" id="796027"/>
    <lineage>
        <taxon>Eukaryota</taxon>
        <taxon>Fungi</taxon>
        <taxon>Dikarya</taxon>
        <taxon>Ascomycota</taxon>
        <taxon>Saccharomycotina</taxon>
        <taxon>Dipodascomycetes</taxon>
        <taxon>Dipodascales</taxon>
        <taxon>Trichomonascaceae</taxon>
        <taxon>Sugiyamaella</taxon>
    </lineage>
</organism>
<dbReference type="AlphaFoldDB" id="A0A167F360"/>
<dbReference type="Gene3D" id="1.10.10.60">
    <property type="entry name" value="Homeodomain-like"/>
    <property type="match status" value="1"/>
</dbReference>
<evidence type="ECO:0000256" key="3">
    <source>
        <dbReference type="ARBA" id="ARBA00023155"/>
    </source>
</evidence>
<feature type="region of interest" description="Disordered" evidence="7">
    <location>
        <begin position="1"/>
        <end position="44"/>
    </location>
</feature>
<dbReference type="PANTHER" id="PTHR24324:SF5">
    <property type="entry name" value="HEMATOPOIETICALLY-EXPRESSED HOMEOBOX PROTEIN HHEX"/>
    <property type="match status" value="1"/>
</dbReference>
<feature type="domain" description="Homeobox" evidence="8">
    <location>
        <begin position="32"/>
        <end position="92"/>
    </location>
</feature>
<dbReference type="Proteomes" id="UP000189580">
    <property type="component" value="Chromosome b"/>
</dbReference>
<dbReference type="CDD" id="cd00086">
    <property type="entry name" value="homeodomain"/>
    <property type="match status" value="1"/>
</dbReference>
<feature type="compositionally biased region" description="Low complexity" evidence="7">
    <location>
        <begin position="8"/>
        <end position="22"/>
    </location>
</feature>
<gene>
    <name evidence="9" type="primary">PHO2</name>
    <name evidence="9" type="ORF">AWJ20_2372</name>
</gene>
<dbReference type="KEGG" id="slb:AWJ20_2372"/>
<protein>
    <submittedName>
        <fullName evidence="9">Pho2p</fullName>
    </submittedName>
</protein>
<dbReference type="OrthoDB" id="6159439at2759"/>
<accession>A0A167F360</accession>
<dbReference type="RefSeq" id="XP_018737242.1">
    <property type="nucleotide sequence ID" value="XM_018879313.1"/>
</dbReference>
<evidence type="ECO:0000256" key="7">
    <source>
        <dbReference type="SAM" id="MobiDB-lite"/>
    </source>
</evidence>
<sequence length="567" mass="61572">MSESALVSPSTHSMSSSSGTNTRTRKSTLTQQQKNKKRQRATPAQLVYLKKEFEINNTPNAKTREEIGKKIDMTERSVQIWFQNKRAKQKLFSRKHNISGLGNISPLGPNMVGNRYFSPSSNSSLDNSSYSSPGLGGMAHPKMFVMPYDGMRSFARSASSLEHRQALRGYGNLASLIVFSCRSLTIGSWRRVASPNATNGLTPDDLTVLYSPSESTFTYLMFDGTTRFRMEFPAKSVEKITLSVDENNSMAGVVTLCLNNRPSFSVKTPKSPDRWLVCGDFSVAEQASRCTIHKLVGPYNQLHGQVCQLYSFQPSKVSAGLLTPPQTATSTSSERELEAVSQRSRLVDNLWLNAPERSQTRSTPAVFTCSNNVAVHDVCDSILAFGDSVSENDLTSPAPGGSELADEIKDDIHDALFSEPEVSQISWNTIFGDEESQFAPADDLFEVKIGDNNAAHIDTLFSTQSSLGMISPDSDGAGKMAEVISGQVHNEQTVEPAVITSPTSTAVNGDTVGTNAPIMSSSMNGSGSTDFDDQLLLGAGNNYTLDATSSVIGLNDDFQLSYVVNFL</sequence>
<feature type="DNA-binding region" description="Homeobox" evidence="5">
    <location>
        <begin position="34"/>
        <end position="93"/>
    </location>
</feature>
<dbReference type="SMART" id="SM00389">
    <property type="entry name" value="HOX"/>
    <property type="match status" value="1"/>
</dbReference>
<keyword evidence="3 5" id="KW-0371">Homeobox</keyword>
<evidence type="ECO:0000256" key="2">
    <source>
        <dbReference type="ARBA" id="ARBA00023125"/>
    </source>
</evidence>
<evidence type="ECO:0000313" key="9">
    <source>
        <dbReference type="EMBL" id="ANB14765.1"/>
    </source>
</evidence>
<evidence type="ECO:0000259" key="8">
    <source>
        <dbReference type="PROSITE" id="PS50071"/>
    </source>
</evidence>
<evidence type="ECO:0000256" key="6">
    <source>
        <dbReference type="RuleBase" id="RU000682"/>
    </source>
</evidence>
<name>A0A167F360_9ASCO</name>
<dbReference type="GO" id="GO:0005634">
    <property type="term" value="C:nucleus"/>
    <property type="evidence" value="ECO:0007669"/>
    <property type="project" value="UniProtKB-SubCell"/>
</dbReference>
<keyword evidence="2 5" id="KW-0238">DNA-binding</keyword>
<dbReference type="GO" id="GO:0000978">
    <property type="term" value="F:RNA polymerase II cis-regulatory region sequence-specific DNA binding"/>
    <property type="evidence" value="ECO:0007669"/>
    <property type="project" value="TreeGrafter"/>
</dbReference>
<dbReference type="Pfam" id="PF00046">
    <property type="entry name" value="Homeodomain"/>
    <property type="match status" value="1"/>
</dbReference>
<dbReference type="PANTHER" id="PTHR24324">
    <property type="entry name" value="HOMEOBOX PROTEIN HHEX"/>
    <property type="match status" value="1"/>
</dbReference>
<dbReference type="EMBL" id="CP014503">
    <property type="protein sequence ID" value="ANB14765.1"/>
    <property type="molecule type" value="Genomic_DNA"/>
</dbReference>
<evidence type="ECO:0000256" key="5">
    <source>
        <dbReference type="PROSITE-ProRule" id="PRU00108"/>
    </source>
</evidence>
<keyword evidence="10" id="KW-1185">Reference proteome</keyword>
<comment type="subcellular location">
    <subcellularLocation>
        <location evidence="1 5 6">Nucleus</location>
    </subcellularLocation>
</comment>
<evidence type="ECO:0000256" key="4">
    <source>
        <dbReference type="ARBA" id="ARBA00023242"/>
    </source>
</evidence>
<evidence type="ECO:0000313" key="10">
    <source>
        <dbReference type="Proteomes" id="UP000189580"/>
    </source>
</evidence>
<evidence type="ECO:0000256" key="1">
    <source>
        <dbReference type="ARBA" id="ARBA00004123"/>
    </source>
</evidence>
<dbReference type="GO" id="GO:0006357">
    <property type="term" value="P:regulation of transcription by RNA polymerase II"/>
    <property type="evidence" value="ECO:0007669"/>
    <property type="project" value="TreeGrafter"/>
</dbReference>
<keyword evidence="4 5" id="KW-0539">Nucleus</keyword>
<dbReference type="InterPro" id="IPR009057">
    <property type="entry name" value="Homeodomain-like_sf"/>
</dbReference>
<dbReference type="SUPFAM" id="SSF46689">
    <property type="entry name" value="Homeodomain-like"/>
    <property type="match status" value="1"/>
</dbReference>
<dbReference type="InterPro" id="IPR001356">
    <property type="entry name" value="HD"/>
</dbReference>
<dbReference type="GO" id="GO:0030154">
    <property type="term" value="P:cell differentiation"/>
    <property type="evidence" value="ECO:0007669"/>
    <property type="project" value="TreeGrafter"/>
</dbReference>
<proteinExistence type="predicted"/>
<dbReference type="PROSITE" id="PS50071">
    <property type="entry name" value="HOMEOBOX_2"/>
    <property type="match status" value="1"/>
</dbReference>
<dbReference type="InterPro" id="IPR051000">
    <property type="entry name" value="Homeobox_DNA-bind_prot"/>
</dbReference>
<dbReference type="GeneID" id="30034276"/>
<reference evidence="9 10" key="1">
    <citation type="submission" date="2016-02" db="EMBL/GenBank/DDBJ databases">
        <title>Complete genome sequence and transcriptome regulation of the pentose utilising yeast Sugiyamaella lignohabitans.</title>
        <authorList>
            <person name="Bellasio M."/>
            <person name="Peymann A."/>
            <person name="Valli M."/>
            <person name="Sipitzky M."/>
            <person name="Graf A."/>
            <person name="Sauer M."/>
            <person name="Marx H."/>
            <person name="Mattanovich D."/>
        </authorList>
    </citation>
    <scope>NUCLEOTIDE SEQUENCE [LARGE SCALE GENOMIC DNA]</scope>
    <source>
        <strain evidence="9 10">CBS 10342</strain>
    </source>
</reference>